<dbReference type="AlphaFoldDB" id="W6MIH0"/>
<accession>W6MIH0</accession>
<dbReference type="InterPro" id="IPR016162">
    <property type="entry name" value="Ald_DH_N"/>
</dbReference>
<dbReference type="InterPro" id="IPR015590">
    <property type="entry name" value="Aldehyde_DH_dom"/>
</dbReference>
<dbReference type="InterPro" id="IPR016161">
    <property type="entry name" value="Ald_DH/histidinol_DH"/>
</dbReference>
<keyword evidence="1" id="KW-0560">Oxidoreductase</keyword>
<dbReference type="STRING" id="1382522.W6MIH0"/>
<dbReference type="InterPro" id="IPR050740">
    <property type="entry name" value="Aldehyde_DH_Superfamily"/>
</dbReference>
<gene>
    <name evidence="3" type="ORF">KUCA_T00002235001</name>
</gene>
<dbReference type="GO" id="GO:0009450">
    <property type="term" value="P:gamma-aminobutyric acid catabolic process"/>
    <property type="evidence" value="ECO:0007669"/>
    <property type="project" value="TreeGrafter"/>
</dbReference>
<proteinExistence type="predicted"/>
<dbReference type="Gene3D" id="3.40.309.10">
    <property type="entry name" value="Aldehyde Dehydrogenase, Chain A, domain 2"/>
    <property type="match status" value="1"/>
</dbReference>
<dbReference type="Proteomes" id="UP000019384">
    <property type="component" value="Unassembled WGS sequence"/>
</dbReference>
<dbReference type="OrthoDB" id="310895at2759"/>
<dbReference type="GeneID" id="34519658"/>
<dbReference type="InterPro" id="IPR016163">
    <property type="entry name" value="Ald_DH_C"/>
</dbReference>
<dbReference type="SUPFAM" id="SSF53720">
    <property type="entry name" value="ALDH-like"/>
    <property type="match status" value="1"/>
</dbReference>
<keyword evidence="4" id="KW-1185">Reference proteome</keyword>
<dbReference type="EMBL" id="HG793126">
    <property type="protein sequence ID" value="CDK26264.1"/>
    <property type="molecule type" value="Genomic_DNA"/>
</dbReference>
<evidence type="ECO:0000313" key="3">
    <source>
        <dbReference type="EMBL" id="CDK26264.1"/>
    </source>
</evidence>
<dbReference type="Gene3D" id="3.40.605.10">
    <property type="entry name" value="Aldehyde Dehydrogenase, Chain A, domain 1"/>
    <property type="match status" value="1"/>
</dbReference>
<feature type="domain" description="Aldehyde dehydrogenase" evidence="2">
    <location>
        <begin position="26"/>
        <end position="471"/>
    </location>
</feature>
<dbReference type="Pfam" id="PF00171">
    <property type="entry name" value="Aldedh"/>
    <property type="match status" value="1"/>
</dbReference>
<dbReference type="PANTHER" id="PTHR43353:SF6">
    <property type="entry name" value="CYTOPLASMIC ALDEHYDE DEHYDROGENASE (EUROFUNG)"/>
    <property type="match status" value="1"/>
</dbReference>
<evidence type="ECO:0000313" key="4">
    <source>
        <dbReference type="Proteomes" id="UP000019384"/>
    </source>
</evidence>
<dbReference type="RefSeq" id="XP_022458270.1">
    <property type="nucleotide sequence ID" value="XM_022604494.1"/>
</dbReference>
<reference evidence="3" key="1">
    <citation type="submission" date="2013-12" db="EMBL/GenBank/DDBJ databases">
        <authorList>
            <person name="Genoscope - CEA"/>
        </authorList>
    </citation>
    <scope>NUCLEOTIDE SEQUENCE</scope>
    <source>
        <strain evidence="3">CBS 1993</strain>
    </source>
</reference>
<protein>
    <recommendedName>
        <fullName evidence="2">Aldehyde dehydrogenase domain-containing protein</fullName>
    </recommendedName>
</protein>
<dbReference type="HOGENOM" id="CLU_005391_1_0_1"/>
<dbReference type="GO" id="GO:0004777">
    <property type="term" value="F:succinate-semialdehyde dehydrogenase (NAD+) activity"/>
    <property type="evidence" value="ECO:0007669"/>
    <property type="project" value="TreeGrafter"/>
</dbReference>
<dbReference type="PANTHER" id="PTHR43353">
    <property type="entry name" value="SUCCINATE-SEMIALDEHYDE DEHYDROGENASE, MITOCHONDRIAL"/>
    <property type="match status" value="1"/>
</dbReference>
<evidence type="ECO:0000256" key="1">
    <source>
        <dbReference type="ARBA" id="ARBA00023002"/>
    </source>
</evidence>
<organism evidence="3 4">
    <name type="scientific">Kuraishia capsulata CBS 1993</name>
    <dbReference type="NCBI Taxonomy" id="1382522"/>
    <lineage>
        <taxon>Eukaryota</taxon>
        <taxon>Fungi</taxon>
        <taxon>Dikarya</taxon>
        <taxon>Ascomycota</taxon>
        <taxon>Saccharomycotina</taxon>
        <taxon>Pichiomycetes</taxon>
        <taxon>Pichiales</taxon>
        <taxon>Pichiaceae</taxon>
        <taxon>Kuraishia</taxon>
    </lineage>
</organism>
<name>W6MIH0_9ASCO</name>
<evidence type="ECO:0000259" key="2">
    <source>
        <dbReference type="Pfam" id="PF00171"/>
    </source>
</evidence>
<reference evidence="3" key="2">
    <citation type="submission" date="2014-02" db="EMBL/GenBank/DDBJ databases">
        <title>Complete DNA sequence of /Kuraishia capsulata/ illustrates novel genomic features among budding yeasts (/Saccharomycotina/).</title>
        <authorList>
            <person name="Morales L."/>
            <person name="Noel B."/>
            <person name="Porcel B."/>
            <person name="Marcet-Houben M."/>
            <person name="Hullo M-F."/>
            <person name="Sacerdot C."/>
            <person name="Tekaia F."/>
            <person name="Leh-Louis V."/>
            <person name="Despons L."/>
            <person name="Khanna V."/>
            <person name="Aury J-M."/>
            <person name="Barbe V."/>
            <person name="Couloux A."/>
            <person name="Labadie K."/>
            <person name="Pelletier E."/>
            <person name="Souciet J-L."/>
            <person name="Boekhout T."/>
            <person name="Gabaldon T."/>
            <person name="Wincker P."/>
            <person name="Dujon B."/>
        </authorList>
    </citation>
    <scope>NUCLEOTIDE SEQUENCE</scope>
    <source>
        <strain evidence="3">CBS 1993</strain>
    </source>
</reference>
<sequence>MTVGTTVVPLLINGEQITSSGNPNLEFTVSNPFKPDQVLYSARGATPEEANVAVETTQKGFFEWKEVSYTEKREIFNRAAILLSEKKSFFVQILKEMAISEWFANVNVEASIDMLKEAASLTSVSPGTLAQSSSPDLSIVVNEPIGPVLSIVPWNSPMVLCVRALVWPLAAGCSVLLKTSELSPLVHYELAKVMQDAGVPAAAMNSINISSQDAPSIIKQMIEHKGIRKVNFTGSTGVGRVIAQIASGVLKPVLLELGGKCASIVTESADLKKAAFGVVTAAFANNGQICMSTERVFVVQSVYDEFIKEVAAAADVVTKEVHLPQRTRRFAEAIEGILSSASEDKAEVIYGSIHREDAFVKPVILGNVHEKHTLYDVETFGPTCYINSVSTVEDAVNKVNSSNYGLSCGLWCSDIMKAVELARLLDTGAVHINGMTIHDEPVLPHGGVKSSGFGRFNGVWGIREFQYPKTITISPK</sequence>